<dbReference type="OrthoDB" id="408418at2759"/>
<protein>
    <recommendedName>
        <fullName evidence="2">START domain-containing protein</fullName>
    </recommendedName>
</protein>
<comment type="caution">
    <text evidence="3">The sequence shown here is derived from an EMBL/GenBank/DDBJ whole genome shotgun (WGS) entry which is preliminary data.</text>
</comment>
<feature type="region of interest" description="Disordered" evidence="1">
    <location>
        <begin position="230"/>
        <end position="273"/>
    </location>
</feature>
<dbReference type="InterPro" id="IPR023393">
    <property type="entry name" value="START-like_dom_sf"/>
</dbReference>
<dbReference type="Pfam" id="PF01852">
    <property type="entry name" value="START"/>
    <property type="match status" value="1"/>
</dbReference>
<dbReference type="EMBL" id="CAJNDS010000111">
    <property type="protein sequence ID" value="CAE6960275.1"/>
    <property type="molecule type" value="Genomic_DNA"/>
</dbReference>
<sequence>MGRAELLRQPRLLELTGAGEEDLTQLAWETLQKDEQVHIQRHRDRSLFCGSVFVKLTGHVPNTTVAHVAHCFSNFADRGLWDKQMDSFRVMYNVQSNDIVYGLLHVPPLTDRDFFLYHATLCHESGRGIMFYTRSASNSLCPPTRAVRATQYMASHCLMQDPDGKGVTFTSTQAVEPHIPFLPRWVMTLLLPAEFRRWRSAVDQRSHELHRDGVPIPVASVLQTEAQLRAPAKVEEASPSGYTTEDGYPSDASDAKTGIDGADSPPGTHPDASPCIEDAVATVPVTSPGLCWCC</sequence>
<dbReference type="AlphaFoldDB" id="A0A812HSB8"/>
<dbReference type="Gene3D" id="3.30.530.20">
    <property type="match status" value="1"/>
</dbReference>
<evidence type="ECO:0000259" key="2">
    <source>
        <dbReference type="Pfam" id="PF01852"/>
    </source>
</evidence>
<gene>
    <name evidence="3" type="ORF">SNAT2548_LOCUS1924</name>
</gene>
<dbReference type="PANTHER" id="PTHR19308:SF14">
    <property type="entry name" value="START DOMAIN-CONTAINING PROTEIN"/>
    <property type="match status" value="1"/>
</dbReference>
<organism evidence="3 4">
    <name type="scientific">Symbiodinium natans</name>
    <dbReference type="NCBI Taxonomy" id="878477"/>
    <lineage>
        <taxon>Eukaryota</taxon>
        <taxon>Sar</taxon>
        <taxon>Alveolata</taxon>
        <taxon>Dinophyceae</taxon>
        <taxon>Suessiales</taxon>
        <taxon>Symbiodiniaceae</taxon>
        <taxon>Symbiodinium</taxon>
    </lineage>
</organism>
<evidence type="ECO:0000256" key="1">
    <source>
        <dbReference type="SAM" id="MobiDB-lite"/>
    </source>
</evidence>
<reference evidence="3" key="1">
    <citation type="submission" date="2021-02" db="EMBL/GenBank/DDBJ databases">
        <authorList>
            <person name="Dougan E. K."/>
            <person name="Rhodes N."/>
            <person name="Thang M."/>
            <person name="Chan C."/>
        </authorList>
    </citation>
    <scope>NUCLEOTIDE SEQUENCE</scope>
</reference>
<dbReference type="GO" id="GO:0005737">
    <property type="term" value="C:cytoplasm"/>
    <property type="evidence" value="ECO:0007669"/>
    <property type="project" value="UniProtKB-ARBA"/>
</dbReference>
<evidence type="ECO:0000313" key="3">
    <source>
        <dbReference type="EMBL" id="CAE6960275.1"/>
    </source>
</evidence>
<accession>A0A812HSB8</accession>
<dbReference type="InterPro" id="IPR002913">
    <property type="entry name" value="START_lipid-bd_dom"/>
</dbReference>
<evidence type="ECO:0000313" key="4">
    <source>
        <dbReference type="Proteomes" id="UP000604046"/>
    </source>
</evidence>
<dbReference type="SUPFAM" id="SSF55961">
    <property type="entry name" value="Bet v1-like"/>
    <property type="match status" value="1"/>
</dbReference>
<dbReference type="GO" id="GO:0008289">
    <property type="term" value="F:lipid binding"/>
    <property type="evidence" value="ECO:0007669"/>
    <property type="project" value="InterPro"/>
</dbReference>
<dbReference type="PANTHER" id="PTHR19308">
    <property type="entry name" value="PHOSPHATIDYLCHOLINE TRANSFER PROTEIN"/>
    <property type="match status" value="1"/>
</dbReference>
<keyword evidence="4" id="KW-1185">Reference proteome</keyword>
<proteinExistence type="predicted"/>
<name>A0A812HSB8_9DINO</name>
<feature type="domain" description="START" evidence="2">
    <location>
        <begin position="25"/>
        <end position="201"/>
    </location>
</feature>
<dbReference type="Proteomes" id="UP000604046">
    <property type="component" value="Unassembled WGS sequence"/>
</dbReference>
<dbReference type="InterPro" id="IPR051213">
    <property type="entry name" value="START_lipid_transfer"/>
</dbReference>